<protein>
    <recommendedName>
        <fullName evidence="8">ABC transmembrane type-1 domain-containing protein</fullName>
    </recommendedName>
</protein>
<feature type="transmembrane region" description="Helical" evidence="7">
    <location>
        <begin position="180"/>
        <end position="200"/>
    </location>
</feature>
<dbReference type="STRING" id="1770058.A3840_04635"/>
<evidence type="ECO:0000259" key="8">
    <source>
        <dbReference type="PROSITE" id="PS50928"/>
    </source>
</evidence>
<dbReference type="Pfam" id="PF00528">
    <property type="entry name" value="BPD_transp_1"/>
    <property type="match status" value="1"/>
</dbReference>
<dbReference type="RefSeq" id="WP_082903650.1">
    <property type="nucleotide sequence ID" value="NZ_LVVY01000065.1"/>
</dbReference>
<evidence type="ECO:0000256" key="5">
    <source>
        <dbReference type="ARBA" id="ARBA00022989"/>
    </source>
</evidence>
<dbReference type="EMBL" id="LVVY01000065">
    <property type="protein sequence ID" value="OAM79104.1"/>
    <property type="molecule type" value="Genomic_DNA"/>
</dbReference>
<dbReference type="InterPro" id="IPR000515">
    <property type="entry name" value="MetI-like"/>
</dbReference>
<sequence>MLDRIFITFAIIFLSMLAILVVFGDFIQPHDPLLQNFRARDQGPSATYWLGTDDFGRDVFSRILEGSRLSMTIGLVAPLIAAIVGITMGTTAAYFGGWTERIVSRVTDMMMSFDPLLLGVLVVALLGPGIVNLSIAISFALIPSFIRLSRASALSVRQEGYVDAAIAMGRPSYSTILRHVLPNIAGPLVVMTTIWIGSAIRMEATLSFIGLGAQPPAPSWGNIVRYGVQNIFGSPLPALFAGLAITLTVLSFNILGDALRDRLDPDRTVR</sequence>
<dbReference type="PROSITE" id="PS50928">
    <property type="entry name" value="ABC_TM1"/>
    <property type="match status" value="1"/>
</dbReference>
<keyword evidence="6 7" id="KW-0472">Membrane</keyword>
<evidence type="ECO:0000313" key="10">
    <source>
        <dbReference type="Proteomes" id="UP000078389"/>
    </source>
</evidence>
<evidence type="ECO:0000256" key="2">
    <source>
        <dbReference type="ARBA" id="ARBA00022448"/>
    </source>
</evidence>
<dbReference type="PANTHER" id="PTHR43386:SF25">
    <property type="entry name" value="PEPTIDE ABC TRANSPORTER PERMEASE PROTEIN"/>
    <property type="match status" value="1"/>
</dbReference>
<dbReference type="CDD" id="cd06261">
    <property type="entry name" value="TM_PBP2"/>
    <property type="match status" value="1"/>
</dbReference>
<keyword evidence="5 7" id="KW-1133">Transmembrane helix</keyword>
<evidence type="ECO:0000256" key="1">
    <source>
        <dbReference type="ARBA" id="ARBA00004651"/>
    </source>
</evidence>
<keyword evidence="4 7" id="KW-0812">Transmembrane</keyword>
<evidence type="ECO:0000313" key="9">
    <source>
        <dbReference type="EMBL" id="OAM79104.1"/>
    </source>
</evidence>
<dbReference type="InterPro" id="IPR050366">
    <property type="entry name" value="BP-dependent_transpt_permease"/>
</dbReference>
<dbReference type="OrthoDB" id="7265679at2"/>
<feature type="transmembrane region" description="Helical" evidence="7">
    <location>
        <begin position="116"/>
        <end position="142"/>
    </location>
</feature>
<feature type="domain" description="ABC transmembrane type-1" evidence="8">
    <location>
        <begin position="67"/>
        <end position="256"/>
    </location>
</feature>
<accession>A0A178I478</accession>
<evidence type="ECO:0000256" key="7">
    <source>
        <dbReference type="RuleBase" id="RU363032"/>
    </source>
</evidence>
<dbReference type="PANTHER" id="PTHR43386">
    <property type="entry name" value="OLIGOPEPTIDE TRANSPORT SYSTEM PERMEASE PROTEIN APPC"/>
    <property type="match status" value="1"/>
</dbReference>
<feature type="transmembrane region" description="Helical" evidence="7">
    <location>
        <begin position="236"/>
        <end position="255"/>
    </location>
</feature>
<name>A0A178I478_9HYPH</name>
<dbReference type="GO" id="GO:0055085">
    <property type="term" value="P:transmembrane transport"/>
    <property type="evidence" value="ECO:0007669"/>
    <property type="project" value="InterPro"/>
</dbReference>
<gene>
    <name evidence="9" type="ORF">A3840_04635</name>
</gene>
<dbReference type="Gene3D" id="1.10.3720.10">
    <property type="entry name" value="MetI-like"/>
    <property type="match status" value="1"/>
</dbReference>
<organism evidence="9 10">
    <name type="scientific">Devosia elaeis</name>
    <dbReference type="NCBI Taxonomy" id="1770058"/>
    <lineage>
        <taxon>Bacteria</taxon>
        <taxon>Pseudomonadati</taxon>
        <taxon>Pseudomonadota</taxon>
        <taxon>Alphaproteobacteria</taxon>
        <taxon>Hyphomicrobiales</taxon>
        <taxon>Devosiaceae</taxon>
        <taxon>Devosia</taxon>
    </lineage>
</organism>
<proteinExistence type="inferred from homology"/>
<keyword evidence="10" id="KW-1185">Reference proteome</keyword>
<dbReference type="SUPFAM" id="SSF161098">
    <property type="entry name" value="MetI-like"/>
    <property type="match status" value="1"/>
</dbReference>
<keyword evidence="2 7" id="KW-0813">Transport</keyword>
<reference evidence="9 10" key="1">
    <citation type="submission" date="2016-03" db="EMBL/GenBank/DDBJ databases">
        <title>Genome sequencing of Devosia sp. S37.</title>
        <authorList>
            <person name="Mohd Nor M."/>
        </authorList>
    </citation>
    <scope>NUCLEOTIDE SEQUENCE [LARGE SCALE GENOMIC DNA]</scope>
    <source>
        <strain evidence="9 10">S37</strain>
    </source>
</reference>
<comment type="caution">
    <text evidence="9">The sequence shown here is derived from an EMBL/GenBank/DDBJ whole genome shotgun (WGS) entry which is preliminary data.</text>
</comment>
<keyword evidence="3" id="KW-1003">Cell membrane</keyword>
<feature type="transmembrane region" description="Helical" evidence="7">
    <location>
        <begin position="6"/>
        <end position="27"/>
    </location>
</feature>
<evidence type="ECO:0000256" key="6">
    <source>
        <dbReference type="ARBA" id="ARBA00023136"/>
    </source>
</evidence>
<dbReference type="Proteomes" id="UP000078389">
    <property type="component" value="Unassembled WGS sequence"/>
</dbReference>
<comment type="subcellular location">
    <subcellularLocation>
        <location evidence="1 7">Cell membrane</location>
        <topology evidence="1 7">Multi-pass membrane protein</topology>
    </subcellularLocation>
</comment>
<dbReference type="GO" id="GO:0005886">
    <property type="term" value="C:plasma membrane"/>
    <property type="evidence" value="ECO:0007669"/>
    <property type="project" value="UniProtKB-SubCell"/>
</dbReference>
<dbReference type="AlphaFoldDB" id="A0A178I478"/>
<comment type="similarity">
    <text evidence="7">Belongs to the binding-protein-dependent transport system permease family.</text>
</comment>
<evidence type="ECO:0000256" key="3">
    <source>
        <dbReference type="ARBA" id="ARBA00022475"/>
    </source>
</evidence>
<evidence type="ECO:0000256" key="4">
    <source>
        <dbReference type="ARBA" id="ARBA00022692"/>
    </source>
</evidence>
<dbReference type="InterPro" id="IPR035906">
    <property type="entry name" value="MetI-like_sf"/>
</dbReference>
<feature type="transmembrane region" description="Helical" evidence="7">
    <location>
        <begin position="72"/>
        <end position="96"/>
    </location>
</feature>